<evidence type="ECO:0000259" key="1">
    <source>
        <dbReference type="PROSITE" id="PS50198"/>
    </source>
</evidence>
<dbReference type="Gene3D" id="3.10.50.40">
    <property type="match status" value="1"/>
</dbReference>
<dbReference type="InterPro" id="IPR027304">
    <property type="entry name" value="Trigger_fact/SurA_dom_sf"/>
</dbReference>
<feature type="domain" description="PpiC" evidence="1">
    <location>
        <begin position="145"/>
        <end position="247"/>
    </location>
</feature>
<dbReference type="PANTHER" id="PTHR47245:SF2">
    <property type="entry name" value="PEPTIDYL-PROLYL CIS-TRANS ISOMERASE HP_0175-RELATED"/>
    <property type="match status" value="1"/>
</dbReference>
<organism evidence="2">
    <name type="scientific">hydrothermal vent metagenome</name>
    <dbReference type="NCBI Taxonomy" id="652676"/>
    <lineage>
        <taxon>unclassified sequences</taxon>
        <taxon>metagenomes</taxon>
        <taxon>ecological metagenomes</taxon>
    </lineage>
</organism>
<evidence type="ECO:0000313" key="2">
    <source>
        <dbReference type="EMBL" id="VAW64016.1"/>
    </source>
</evidence>
<dbReference type="InterPro" id="IPR000297">
    <property type="entry name" value="PPIase_PpiC"/>
</dbReference>
<dbReference type="Pfam" id="PF00639">
    <property type="entry name" value="Rotamase"/>
    <property type="match status" value="1"/>
</dbReference>
<dbReference type="NCBIfam" id="TIGR02933">
    <property type="entry name" value="nifM_nitrog"/>
    <property type="match status" value="1"/>
</dbReference>
<dbReference type="SUPFAM" id="SSF54534">
    <property type="entry name" value="FKBP-like"/>
    <property type="match status" value="1"/>
</dbReference>
<name>A0A3B0Y6L4_9ZZZZ</name>
<gene>
    <name evidence="2" type="ORF">MNBD_GAMMA09-2997</name>
</gene>
<dbReference type="EMBL" id="UOFI01000051">
    <property type="protein sequence ID" value="VAW64016.1"/>
    <property type="molecule type" value="Genomic_DNA"/>
</dbReference>
<dbReference type="PROSITE" id="PS50198">
    <property type="entry name" value="PPIC_PPIASE_2"/>
    <property type="match status" value="1"/>
</dbReference>
<protein>
    <submittedName>
        <fullName evidence="2">NifM protein</fullName>
    </submittedName>
</protein>
<dbReference type="InterPro" id="IPR014282">
    <property type="entry name" value="Nitrogen_fix_NifM"/>
</dbReference>
<dbReference type="SUPFAM" id="SSF109998">
    <property type="entry name" value="Triger factor/SurA peptide-binding domain-like"/>
    <property type="match status" value="1"/>
</dbReference>
<reference evidence="2" key="1">
    <citation type="submission" date="2018-06" db="EMBL/GenBank/DDBJ databases">
        <authorList>
            <person name="Zhirakovskaya E."/>
        </authorList>
    </citation>
    <scope>NUCLEOTIDE SEQUENCE</scope>
</reference>
<sequence>MNAANEVINDSPEFSYHLLRGALQMFKKSISELSDSQYQQAKLMADKTYALESVVLSTPEARDIIVTESAIISAVEEVVNRYDNREFYIQDLKNNGLDEDVLRSALHRELLFNAVMDSVTESLAEVSDVDINIFYQLHKERFIKPEKRKVRHILITVNEDFAENNSEAAYNRATSIAKELNKKSSRFNALAKKYSECPTAIEGGLLGEVVQGTLYPELDSELFNMRAGDISNVIETEMGFHVIYCEKINQSTTMPLSRAKAQIKNLLQERHKKICQKAWLDKAQKEKGT</sequence>
<dbReference type="AlphaFoldDB" id="A0A3B0Y6L4"/>
<dbReference type="GO" id="GO:0003755">
    <property type="term" value="F:peptidyl-prolyl cis-trans isomerase activity"/>
    <property type="evidence" value="ECO:0007669"/>
    <property type="project" value="InterPro"/>
</dbReference>
<accession>A0A3B0Y6L4</accession>
<proteinExistence type="predicted"/>
<dbReference type="InterPro" id="IPR050245">
    <property type="entry name" value="PrsA_foldase"/>
</dbReference>
<dbReference type="PANTHER" id="PTHR47245">
    <property type="entry name" value="PEPTIDYLPROLYL ISOMERASE"/>
    <property type="match status" value="1"/>
</dbReference>
<dbReference type="Gene3D" id="1.10.4030.10">
    <property type="entry name" value="Porin chaperone SurA, peptide-binding domain"/>
    <property type="match status" value="1"/>
</dbReference>
<dbReference type="InterPro" id="IPR046357">
    <property type="entry name" value="PPIase_dom_sf"/>
</dbReference>